<accession>A0A0F9LFS8</accession>
<dbReference type="PANTHER" id="PTHR10491:SF4">
    <property type="entry name" value="METHIONINE ADENOSYLTRANSFERASE 2 SUBUNIT BETA"/>
    <property type="match status" value="1"/>
</dbReference>
<dbReference type="Gene3D" id="3.40.50.720">
    <property type="entry name" value="NAD(P)-binding Rossmann-like Domain"/>
    <property type="match status" value="1"/>
</dbReference>
<evidence type="ECO:0000259" key="1">
    <source>
        <dbReference type="Pfam" id="PF04321"/>
    </source>
</evidence>
<name>A0A0F9LFS8_9ZZZZ</name>
<evidence type="ECO:0000313" key="2">
    <source>
        <dbReference type="EMBL" id="KKM92353.1"/>
    </source>
</evidence>
<protein>
    <recommendedName>
        <fullName evidence="1">RmlD-like substrate binding domain-containing protein</fullName>
    </recommendedName>
</protein>
<dbReference type="InterPro" id="IPR036291">
    <property type="entry name" value="NAD(P)-bd_dom_sf"/>
</dbReference>
<dbReference type="GO" id="GO:0048269">
    <property type="term" value="C:methionine adenosyltransferase complex"/>
    <property type="evidence" value="ECO:0007669"/>
    <property type="project" value="TreeGrafter"/>
</dbReference>
<dbReference type="InterPro" id="IPR029903">
    <property type="entry name" value="RmlD-like-bd"/>
</dbReference>
<reference evidence="2" key="1">
    <citation type="journal article" date="2015" name="Nature">
        <title>Complex archaea that bridge the gap between prokaryotes and eukaryotes.</title>
        <authorList>
            <person name="Spang A."/>
            <person name="Saw J.H."/>
            <person name="Jorgensen S.L."/>
            <person name="Zaremba-Niedzwiedzka K."/>
            <person name="Martijn J."/>
            <person name="Lind A.E."/>
            <person name="van Eijk R."/>
            <person name="Schleper C."/>
            <person name="Guy L."/>
            <person name="Ettema T.J."/>
        </authorList>
    </citation>
    <scope>NUCLEOTIDE SEQUENCE</scope>
</reference>
<proteinExistence type="predicted"/>
<dbReference type="PANTHER" id="PTHR10491">
    <property type="entry name" value="DTDP-4-DEHYDRORHAMNOSE REDUCTASE"/>
    <property type="match status" value="1"/>
</dbReference>
<dbReference type="EMBL" id="LAZR01006404">
    <property type="protein sequence ID" value="KKM92353.1"/>
    <property type="molecule type" value="Genomic_DNA"/>
</dbReference>
<dbReference type="Pfam" id="PF04321">
    <property type="entry name" value="RmlD_sub_bind"/>
    <property type="match status" value="1"/>
</dbReference>
<sequence length="253" mass="27782">MRIWVPGANGLLGRAVCKIADYRDHTVVATSRDQCDIVLWQEVVPNRSIDAIINCAGVLPGRPYSETVLANALGPHNLARLGIRLVHMSTDCVFSGRKYPTSSGYGLDSGLTPDPVDLYGRTKLAGEPSGDHVLVVRGSFIGEGAGFLGWLLFAKGQVDAWERAHWNGTSVDIMAEHLVILAEGRRTGVVHVASPTEVTKAFMITYLKEQLDLPIEPVGTVEPAIWRVLWPDIEVPPVEDMLHWLVEEIRCRA</sequence>
<dbReference type="GO" id="GO:0006556">
    <property type="term" value="P:S-adenosylmethionine biosynthetic process"/>
    <property type="evidence" value="ECO:0007669"/>
    <property type="project" value="TreeGrafter"/>
</dbReference>
<dbReference type="SUPFAM" id="SSF51735">
    <property type="entry name" value="NAD(P)-binding Rossmann-fold domains"/>
    <property type="match status" value="1"/>
</dbReference>
<organism evidence="2">
    <name type="scientific">marine sediment metagenome</name>
    <dbReference type="NCBI Taxonomy" id="412755"/>
    <lineage>
        <taxon>unclassified sequences</taxon>
        <taxon>metagenomes</taxon>
        <taxon>ecological metagenomes</taxon>
    </lineage>
</organism>
<dbReference type="InterPro" id="IPR005913">
    <property type="entry name" value="dTDP_dehydrorham_reduct"/>
</dbReference>
<feature type="domain" description="RmlD-like substrate binding" evidence="1">
    <location>
        <begin position="1"/>
        <end position="201"/>
    </location>
</feature>
<comment type="caution">
    <text evidence="2">The sequence shown here is derived from an EMBL/GenBank/DDBJ whole genome shotgun (WGS) entry which is preliminary data.</text>
</comment>
<dbReference type="GO" id="GO:0048270">
    <property type="term" value="F:methionine adenosyltransferase regulator activity"/>
    <property type="evidence" value="ECO:0007669"/>
    <property type="project" value="TreeGrafter"/>
</dbReference>
<dbReference type="AlphaFoldDB" id="A0A0F9LFS8"/>
<gene>
    <name evidence="2" type="ORF">LCGC14_1219330</name>
</gene>